<reference evidence="2" key="3">
    <citation type="submission" date="2013-11" db="EMBL/GenBank/DDBJ databases">
        <title>The Genome Sequence of Phytophthora parasitica CJ05E6.</title>
        <authorList>
            <consortium name="The Broad Institute Genomics Platform"/>
            <person name="Russ C."/>
            <person name="Tyler B."/>
            <person name="Panabieres F."/>
            <person name="Shan W."/>
            <person name="Tripathy S."/>
            <person name="Grunwald N."/>
            <person name="Machado M."/>
            <person name="Johnson C.S."/>
            <person name="Arredondo F."/>
            <person name="Hong C."/>
            <person name="Coffey M."/>
            <person name="Young S.K."/>
            <person name="Zeng Q."/>
            <person name="Gargeya S."/>
            <person name="Fitzgerald M."/>
            <person name="Abouelleil A."/>
            <person name="Alvarado L."/>
            <person name="Chapman S.B."/>
            <person name="Gainer-Dewar J."/>
            <person name="Goldberg J."/>
            <person name="Griggs A."/>
            <person name="Gujja S."/>
            <person name="Hansen M."/>
            <person name="Howarth C."/>
            <person name="Imamovic A."/>
            <person name="Ireland A."/>
            <person name="Larimer J."/>
            <person name="McCowan C."/>
            <person name="Murphy C."/>
            <person name="Pearson M."/>
            <person name="Poon T.W."/>
            <person name="Priest M."/>
            <person name="Roberts A."/>
            <person name="Saif S."/>
            <person name="Shea T."/>
            <person name="Sykes S."/>
            <person name="Wortman J."/>
            <person name="Nusbaum C."/>
            <person name="Birren B."/>
        </authorList>
    </citation>
    <scope>NUCLEOTIDE SEQUENCE [LARGE SCALE GENOMIC DNA]</scope>
    <source>
        <strain evidence="2">CJ05E6</strain>
    </source>
</reference>
<dbReference type="Proteomes" id="UP000053864">
    <property type="component" value="Unassembled WGS sequence"/>
</dbReference>
<dbReference type="EMBL" id="KI680388">
    <property type="protein sequence ID" value="ETL90080.1"/>
    <property type="molecule type" value="Genomic_DNA"/>
</dbReference>
<dbReference type="Proteomes" id="UP000054423">
    <property type="component" value="Unassembled WGS sequence"/>
</dbReference>
<dbReference type="AlphaFoldDB" id="W2L0E6"/>
<evidence type="ECO:0000313" key="3">
    <source>
        <dbReference type="EMBL" id="ETL90080.1"/>
    </source>
</evidence>
<dbReference type="Proteomes" id="UP000053236">
    <property type="component" value="Unassembled WGS sequence"/>
</dbReference>
<dbReference type="EMBL" id="KI686991">
    <property type="protein sequence ID" value="ETK83495.1"/>
    <property type="molecule type" value="Genomic_DNA"/>
</dbReference>
<accession>W2L0E6</accession>
<gene>
    <name evidence="1" type="ORF">L915_11300</name>
    <name evidence="2" type="ORF">L916_11201</name>
    <name evidence="3" type="ORF">L917_11104</name>
</gene>
<evidence type="ECO:0000313" key="1">
    <source>
        <dbReference type="EMBL" id="ETK83495.1"/>
    </source>
</evidence>
<protein>
    <submittedName>
        <fullName evidence="3">Uncharacterized protein</fullName>
    </submittedName>
</protein>
<proteinExistence type="predicted"/>
<organism evidence="3">
    <name type="scientific">Phytophthora nicotianae</name>
    <name type="common">Potato buckeye rot agent</name>
    <name type="synonym">Phytophthora parasitica</name>
    <dbReference type="NCBI Taxonomy" id="4792"/>
    <lineage>
        <taxon>Eukaryota</taxon>
        <taxon>Sar</taxon>
        <taxon>Stramenopiles</taxon>
        <taxon>Oomycota</taxon>
        <taxon>Peronosporomycetes</taxon>
        <taxon>Peronosporales</taxon>
        <taxon>Peronosporaceae</taxon>
        <taxon>Phytophthora</taxon>
    </lineage>
</organism>
<reference evidence="1" key="2">
    <citation type="submission" date="2013-11" db="EMBL/GenBank/DDBJ databases">
        <title>The Genome Sequence of Phytophthora parasitica CJ02B3.</title>
        <authorList>
            <consortium name="The Broad Institute Genomics Platform"/>
            <person name="Russ C."/>
            <person name="Tyler B."/>
            <person name="Panabieres F."/>
            <person name="Shan W."/>
            <person name="Tripathy S."/>
            <person name="Grunwald N."/>
            <person name="Machado M."/>
            <person name="Johnson C.S."/>
            <person name="Arredondo F."/>
            <person name="Hong C."/>
            <person name="Coffey M."/>
            <person name="Young S.K."/>
            <person name="Zeng Q."/>
            <person name="Gargeya S."/>
            <person name="Fitzgerald M."/>
            <person name="Abouelleil A."/>
            <person name="Alvarado L."/>
            <person name="Chapman S.B."/>
            <person name="Gainer-Dewar J."/>
            <person name="Goldberg J."/>
            <person name="Griggs A."/>
            <person name="Gujja S."/>
            <person name="Hansen M."/>
            <person name="Howarth C."/>
            <person name="Imamovic A."/>
            <person name="Ireland A."/>
            <person name="Larimer J."/>
            <person name="McCowan C."/>
            <person name="Murphy C."/>
            <person name="Pearson M."/>
            <person name="Poon T.W."/>
            <person name="Priest M."/>
            <person name="Roberts A."/>
            <person name="Saif S."/>
            <person name="Shea T."/>
            <person name="Sykes S."/>
            <person name="Wortman J."/>
            <person name="Nusbaum C."/>
            <person name="Birren B."/>
        </authorList>
    </citation>
    <scope>NUCLEOTIDE SEQUENCE [LARGE SCALE GENOMIC DNA]</scope>
    <source>
        <strain evidence="1">CJ02B3</strain>
    </source>
</reference>
<name>W2L0E6_PHYNI</name>
<evidence type="ECO:0000313" key="2">
    <source>
        <dbReference type="EMBL" id="ETL36906.1"/>
    </source>
</evidence>
<dbReference type="EMBL" id="KI673666">
    <property type="protein sequence ID" value="ETL36906.1"/>
    <property type="molecule type" value="Genomic_DNA"/>
</dbReference>
<reference evidence="3" key="1">
    <citation type="submission" date="2013-11" db="EMBL/GenBank/DDBJ databases">
        <title>The Genome Sequence of Phytophthora parasitica CHvinca01.</title>
        <authorList>
            <consortium name="The Broad Institute Genomics Platform"/>
            <person name="Russ C."/>
            <person name="Tyler B."/>
            <person name="Panabieres F."/>
            <person name="Shan W."/>
            <person name="Tripathy S."/>
            <person name="Grunwald N."/>
            <person name="Machado M."/>
            <person name="Johnson C.S."/>
            <person name="Arredondo F."/>
            <person name="Hong C."/>
            <person name="Coffey M."/>
            <person name="Young S.K."/>
            <person name="Zeng Q."/>
            <person name="Gargeya S."/>
            <person name="Fitzgerald M."/>
            <person name="Abouelleil A."/>
            <person name="Alvarado L."/>
            <person name="Chapman S.B."/>
            <person name="Gainer-Dewar J."/>
            <person name="Goldberg J."/>
            <person name="Griggs A."/>
            <person name="Gujja S."/>
            <person name="Hansen M."/>
            <person name="Howarth C."/>
            <person name="Imamovic A."/>
            <person name="Ireland A."/>
            <person name="Larimer J."/>
            <person name="McCowan C."/>
            <person name="Murphy C."/>
            <person name="Pearson M."/>
            <person name="Poon T.W."/>
            <person name="Priest M."/>
            <person name="Roberts A."/>
            <person name="Saif S."/>
            <person name="Shea T."/>
            <person name="Sykes S."/>
            <person name="Wortman J."/>
            <person name="Nusbaum C."/>
            <person name="Birren B."/>
        </authorList>
    </citation>
    <scope>NUCLEOTIDE SEQUENCE [LARGE SCALE GENOMIC DNA]</scope>
    <source>
        <strain evidence="3">CHvinca01</strain>
    </source>
</reference>
<sequence length="54" mass="5890">MQKASKQGALQHHLLCENEKRASPALVTAVPLLQYADASNLKHPDLNHAFAAIQ</sequence>